<evidence type="ECO:0000313" key="1">
    <source>
        <dbReference type="EMBL" id="KAI0065582.1"/>
    </source>
</evidence>
<sequence length="141" mass="15054">MSMTREITDYSEAEATEHGLTEPFSQPQVKFDPKDLPNTVAATFVIQALVIKTTVTVATLDGHSGEGSARGIGIGGSVIAGVLLYGSWETLTGDENTINVYALKKTLYVDFFIGSIHVARFLGAGFGDGIDVASGTFNWKY</sequence>
<organism evidence="1 2">
    <name type="scientific">Artomyces pyxidatus</name>
    <dbReference type="NCBI Taxonomy" id="48021"/>
    <lineage>
        <taxon>Eukaryota</taxon>
        <taxon>Fungi</taxon>
        <taxon>Dikarya</taxon>
        <taxon>Basidiomycota</taxon>
        <taxon>Agaricomycotina</taxon>
        <taxon>Agaricomycetes</taxon>
        <taxon>Russulales</taxon>
        <taxon>Auriscalpiaceae</taxon>
        <taxon>Artomyces</taxon>
    </lineage>
</organism>
<proteinExistence type="predicted"/>
<evidence type="ECO:0000313" key="2">
    <source>
        <dbReference type="Proteomes" id="UP000814140"/>
    </source>
</evidence>
<gene>
    <name evidence="1" type="ORF">BV25DRAFT_1822045</name>
</gene>
<reference evidence="1" key="2">
    <citation type="journal article" date="2022" name="New Phytol.">
        <title>Evolutionary transition to the ectomycorrhizal habit in the genomes of a hyperdiverse lineage of mushroom-forming fungi.</title>
        <authorList>
            <person name="Looney B."/>
            <person name="Miyauchi S."/>
            <person name="Morin E."/>
            <person name="Drula E."/>
            <person name="Courty P.E."/>
            <person name="Kohler A."/>
            <person name="Kuo A."/>
            <person name="LaButti K."/>
            <person name="Pangilinan J."/>
            <person name="Lipzen A."/>
            <person name="Riley R."/>
            <person name="Andreopoulos W."/>
            <person name="He G."/>
            <person name="Johnson J."/>
            <person name="Nolan M."/>
            <person name="Tritt A."/>
            <person name="Barry K.W."/>
            <person name="Grigoriev I.V."/>
            <person name="Nagy L.G."/>
            <person name="Hibbett D."/>
            <person name="Henrissat B."/>
            <person name="Matheny P.B."/>
            <person name="Labbe J."/>
            <person name="Martin F.M."/>
        </authorList>
    </citation>
    <scope>NUCLEOTIDE SEQUENCE</scope>
    <source>
        <strain evidence="1">HHB10654</strain>
    </source>
</reference>
<dbReference type="Proteomes" id="UP000814140">
    <property type="component" value="Unassembled WGS sequence"/>
</dbReference>
<reference evidence="1" key="1">
    <citation type="submission" date="2021-03" db="EMBL/GenBank/DDBJ databases">
        <authorList>
            <consortium name="DOE Joint Genome Institute"/>
            <person name="Ahrendt S."/>
            <person name="Looney B.P."/>
            <person name="Miyauchi S."/>
            <person name="Morin E."/>
            <person name="Drula E."/>
            <person name="Courty P.E."/>
            <person name="Chicoki N."/>
            <person name="Fauchery L."/>
            <person name="Kohler A."/>
            <person name="Kuo A."/>
            <person name="Labutti K."/>
            <person name="Pangilinan J."/>
            <person name="Lipzen A."/>
            <person name="Riley R."/>
            <person name="Andreopoulos W."/>
            <person name="He G."/>
            <person name="Johnson J."/>
            <person name="Barry K.W."/>
            <person name="Grigoriev I.V."/>
            <person name="Nagy L."/>
            <person name="Hibbett D."/>
            <person name="Henrissat B."/>
            <person name="Matheny P.B."/>
            <person name="Labbe J."/>
            <person name="Martin F."/>
        </authorList>
    </citation>
    <scope>NUCLEOTIDE SEQUENCE</scope>
    <source>
        <strain evidence="1">HHB10654</strain>
    </source>
</reference>
<keyword evidence="2" id="KW-1185">Reference proteome</keyword>
<name>A0ACB8TB90_9AGAM</name>
<comment type="caution">
    <text evidence="1">The sequence shown here is derived from an EMBL/GenBank/DDBJ whole genome shotgun (WGS) entry which is preliminary data.</text>
</comment>
<protein>
    <submittedName>
        <fullName evidence="1">Uncharacterized protein</fullName>
    </submittedName>
</protein>
<dbReference type="EMBL" id="MU277195">
    <property type="protein sequence ID" value="KAI0065582.1"/>
    <property type="molecule type" value="Genomic_DNA"/>
</dbReference>
<accession>A0ACB8TB90</accession>